<feature type="region of interest" description="Disordered" evidence="1">
    <location>
        <begin position="1"/>
        <end position="27"/>
    </location>
</feature>
<evidence type="ECO:0008006" key="4">
    <source>
        <dbReference type="Google" id="ProtNLM"/>
    </source>
</evidence>
<organism evidence="2 3">
    <name type="scientific">Mesorhizobium escarrei</name>
    <dbReference type="NCBI Taxonomy" id="666018"/>
    <lineage>
        <taxon>Bacteria</taxon>
        <taxon>Pseudomonadati</taxon>
        <taxon>Pseudomonadota</taxon>
        <taxon>Alphaproteobacteria</taxon>
        <taxon>Hyphomicrobiales</taxon>
        <taxon>Phyllobacteriaceae</taxon>
        <taxon>Mesorhizobium</taxon>
    </lineage>
</organism>
<proteinExistence type="predicted"/>
<accession>A0ABM9DV79</accession>
<evidence type="ECO:0000256" key="1">
    <source>
        <dbReference type="SAM" id="MobiDB-lite"/>
    </source>
</evidence>
<feature type="compositionally biased region" description="Polar residues" evidence="1">
    <location>
        <begin position="1"/>
        <end position="13"/>
    </location>
</feature>
<comment type="caution">
    <text evidence="2">The sequence shown here is derived from an EMBL/GenBank/DDBJ whole genome shotgun (WGS) entry which is preliminary data.</text>
</comment>
<gene>
    <name evidence="2" type="ORF">MES5069_260004</name>
</gene>
<evidence type="ECO:0000313" key="3">
    <source>
        <dbReference type="Proteomes" id="UP001153050"/>
    </source>
</evidence>
<keyword evidence="3" id="KW-1185">Reference proteome</keyword>
<name>A0ABM9DV79_9HYPH</name>
<dbReference type="EMBL" id="CAKXZT010000120">
    <property type="protein sequence ID" value="CAH2400620.1"/>
    <property type="molecule type" value="Genomic_DNA"/>
</dbReference>
<reference evidence="2 3" key="1">
    <citation type="submission" date="2022-03" db="EMBL/GenBank/DDBJ databases">
        <authorList>
            <person name="Brunel B."/>
        </authorList>
    </citation>
    <scope>NUCLEOTIDE SEQUENCE [LARGE SCALE GENOMIC DNA]</scope>
    <source>
        <strain evidence="2">STM5069sample</strain>
    </source>
</reference>
<dbReference type="Proteomes" id="UP001153050">
    <property type="component" value="Unassembled WGS sequence"/>
</dbReference>
<protein>
    <recommendedName>
        <fullName evidence="4">Transposase</fullName>
    </recommendedName>
</protein>
<evidence type="ECO:0000313" key="2">
    <source>
        <dbReference type="EMBL" id="CAH2400620.1"/>
    </source>
</evidence>
<sequence>MQDGANITASHFSPFTGRNARQGNEGQRRLQQVDLQYKLGTIICLKSGLTMAAFCWASRGRAEELQ</sequence>